<name>A0A4V2UWB1_9GAMM</name>
<dbReference type="EMBL" id="SMAF01000007">
    <property type="protein sequence ID" value="TCS98917.1"/>
    <property type="molecule type" value="Genomic_DNA"/>
</dbReference>
<evidence type="ECO:0000313" key="7">
    <source>
        <dbReference type="EMBL" id="TCS98917.1"/>
    </source>
</evidence>
<comment type="cofactor">
    <cofactor evidence="1">
        <name>Zn(2+)</name>
        <dbReference type="ChEBI" id="CHEBI:29105"/>
    </cofactor>
</comment>
<sequence>MSNLTDRSCATPGPRMPTVFIPHGAGPCFFMDWNPPDTWDAMAAFLRGLAGTLPARPRAILVVSGHWLAPRFAVTGHAGPGLIYDYGGFPPHTYELAWPAPGEPALAARVSALIEQAGEPAQVDPERGFDHGVFVPLKVAFPDADIPVVQLSLRQDMEPAAHLDAGRALQGLRDEGVLIVGSGMSFHNMRGYGDPRYTPVSKRFDDWLTAAVESPATERAARLRRWSEAPNARDCHPPRAEEHLLPLMVVAGAAGEDPGRQVYSQRVLQTWLSAFRFG</sequence>
<dbReference type="PANTHER" id="PTHR30096:SF0">
    <property type="entry name" value="4,5-DOPA DIOXYGENASE EXTRADIOL-LIKE PROTEIN"/>
    <property type="match status" value="1"/>
</dbReference>
<feature type="domain" description="Extradiol ring-cleavage dioxygenase class III enzyme subunit B" evidence="6">
    <location>
        <begin position="55"/>
        <end position="259"/>
    </location>
</feature>
<dbReference type="CDD" id="cd07363">
    <property type="entry name" value="45_DOPA_Dioxygenase"/>
    <property type="match status" value="1"/>
</dbReference>
<evidence type="ECO:0000256" key="5">
    <source>
        <dbReference type="ARBA" id="ARBA00023002"/>
    </source>
</evidence>
<evidence type="ECO:0000313" key="8">
    <source>
        <dbReference type="Proteomes" id="UP000294599"/>
    </source>
</evidence>
<evidence type="ECO:0000256" key="4">
    <source>
        <dbReference type="ARBA" id="ARBA00022833"/>
    </source>
</evidence>
<dbReference type="PIRSF" id="PIRSF006157">
    <property type="entry name" value="Doxgns_DODA"/>
    <property type="match status" value="1"/>
</dbReference>
<dbReference type="Pfam" id="PF02900">
    <property type="entry name" value="LigB"/>
    <property type="match status" value="1"/>
</dbReference>
<keyword evidence="3" id="KW-0479">Metal-binding</keyword>
<proteinExistence type="inferred from homology"/>
<evidence type="ECO:0000256" key="3">
    <source>
        <dbReference type="ARBA" id="ARBA00022723"/>
    </source>
</evidence>
<dbReference type="Proteomes" id="UP000294599">
    <property type="component" value="Unassembled WGS sequence"/>
</dbReference>
<organism evidence="7 8">
    <name type="scientific">Pseudofulvimonas gallinarii</name>
    <dbReference type="NCBI Taxonomy" id="634155"/>
    <lineage>
        <taxon>Bacteria</taxon>
        <taxon>Pseudomonadati</taxon>
        <taxon>Pseudomonadota</taxon>
        <taxon>Gammaproteobacteria</taxon>
        <taxon>Lysobacterales</taxon>
        <taxon>Rhodanobacteraceae</taxon>
        <taxon>Pseudofulvimonas</taxon>
    </lineage>
</organism>
<comment type="similarity">
    <text evidence="2">Belongs to the DODA-type extradiol aromatic ring-opening dioxygenase family.</text>
</comment>
<reference evidence="7 8" key="1">
    <citation type="submission" date="2019-03" db="EMBL/GenBank/DDBJ databases">
        <title>Genomic Encyclopedia of Type Strains, Phase IV (KMG-IV): sequencing the most valuable type-strain genomes for metagenomic binning, comparative biology and taxonomic classification.</title>
        <authorList>
            <person name="Goeker M."/>
        </authorList>
    </citation>
    <scope>NUCLEOTIDE SEQUENCE [LARGE SCALE GENOMIC DNA]</scope>
    <source>
        <strain evidence="7 8">DSM 21944</strain>
    </source>
</reference>
<dbReference type="InterPro" id="IPR004183">
    <property type="entry name" value="Xdiol_dOase_suB"/>
</dbReference>
<accession>A0A4V2UWB1</accession>
<dbReference type="GO" id="GO:0016702">
    <property type="term" value="F:oxidoreductase activity, acting on single donors with incorporation of molecular oxygen, incorporation of two atoms of oxygen"/>
    <property type="evidence" value="ECO:0007669"/>
    <property type="project" value="UniProtKB-ARBA"/>
</dbReference>
<protein>
    <submittedName>
        <fullName evidence="7">Aromatic ring-opening dioxygenase catalytic subunit (LigB family)</fullName>
    </submittedName>
</protein>
<evidence type="ECO:0000256" key="1">
    <source>
        <dbReference type="ARBA" id="ARBA00001947"/>
    </source>
</evidence>
<keyword evidence="4" id="KW-0862">Zinc</keyword>
<dbReference type="AlphaFoldDB" id="A0A4V2UWB1"/>
<comment type="caution">
    <text evidence="7">The sequence shown here is derived from an EMBL/GenBank/DDBJ whole genome shotgun (WGS) entry which is preliminary data.</text>
</comment>
<keyword evidence="5" id="KW-0560">Oxidoreductase</keyword>
<evidence type="ECO:0000259" key="6">
    <source>
        <dbReference type="Pfam" id="PF02900"/>
    </source>
</evidence>
<keyword evidence="7" id="KW-0223">Dioxygenase</keyword>
<dbReference type="GO" id="GO:0008198">
    <property type="term" value="F:ferrous iron binding"/>
    <property type="evidence" value="ECO:0007669"/>
    <property type="project" value="InterPro"/>
</dbReference>
<dbReference type="Gene3D" id="3.40.830.10">
    <property type="entry name" value="LigB-like"/>
    <property type="match status" value="1"/>
</dbReference>
<dbReference type="GO" id="GO:0008270">
    <property type="term" value="F:zinc ion binding"/>
    <property type="evidence" value="ECO:0007669"/>
    <property type="project" value="InterPro"/>
</dbReference>
<dbReference type="PANTHER" id="PTHR30096">
    <property type="entry name" value="4,5-DOPA DIOXYGENASE EXTRADIOL-LIKE PROTEIN"/>
    <property type="match status" value="1"/>
</dbReference>
<keyword evidence="8" id="KW-1185">Reference proteome</keyword>
<dbReference type="SUPFAM" id="SSF53213">
    <property type="entry name" value="LigB-like"/>
    <property type="match status" value="1"/>
</dbReference>
<gene>
    <name evidence="7" type="ORF">EDC25_107114</name>
</gene>
<evidence type="ECO:0000256" key="2">
    <source>
        <dbReference type="ARBA" id="ARBA00007581"/>
    </source>
</evidence>
<dbReference type="RefSeq" id="WP_205984981.1">
    <property type="nucleotide sequence ID" value="NZ_JBHLWF010000032.1"/>
</dbReference>
<dbReference type="InterPro" id="IPR014436">
    <property type="entry name" value="Extradiol_dOase_DODA"/>
</dbReference>